<dbReference type="InterPro" id="IPR043534">
    <property type="entry name" value="EBDG/EBM"/>
</dbReference>
<name>X1JDR1_9ZZZZ</name>
<dbReference type="Pfam" id="PF18368">
    <property type="entry name" value="Ig_GlcNase"/>
    <property type="match status" value="1"/>
</dbReference>
<dbReference type="PANTHER" id="PTHR43536">
    <property type="entry name" value="MANNOSYLGLYCOPROTEIN ENDO-BETA-MANNOSIDASE"/>
    <property type="match status" value="1"/>
</dbReference>
<dbReference type="PANTHER" id="PTHR43536:SF1">
    <property type="entry name" value="MANNOSYLGLYCOPROTEIN ENDO-BETA-MANNOSIDASE"/>
    <property type="match status" value="1"/>
</dbReference>
<dbReference type="InterPro" id="IPR036156">
    <property type="entry name" value="Beta-gal/glucu_dom_sf"/>
</dbReference>
<comment type="caution">
    <text evidence="2">The sequence shown here is derived from an EMBL/GenBank/DDBJ whole genome shotgun (WGS) entry which is preliminary data.</text>
</comment>
<dbReference type="GO" id="GO:0004553">
    <property type="term" value="F:hydrolase activity, hydrolyzing O-glycosyl compounds"/>
    <property type="evidence" value="ECO:0007669"/>
    <property type="project" value="InterPro"/>
</dbReference>
<evidence type="ECO:0000259" key="1">
    <source>
        <dbReference type="Pfam" id="PF18368"/>
    </source>
</evidence>
<proteinExistence type="predicted"/>
<gene>
    <name evidence="2" type="ORF">S06H3_03425</name>
</gene>
<sequence>QNSPLVNIKKENREKIFTLPAINDLSVVYFLKLSIEKNQIVKSTQLYWLTTNKDIFTGEYFFYYSPLKIHADMSLIRKMPRTHIDVVSNVQRINNTYYATVKITNSGEYLAFFIWIKLYNRNTNKIIAPVFWSDNCVSLFPSESVQIKAMVPGDFTNGDIIVKTESWNC</sequence>
<dbReference type="SUPFAM" id="SSF49303">
    <property type="entry name" value="beta-Galactosidase/glucuronidase domain"/>
    <property type="match status" value="1"/>
</dbReference>
<reference evidence="2" key="1">
    <citation type="journal article" date="2014" name="Front. Microbiol.">
        <title>High frequency of phylogenetically diverse reductive dehalogenase-homologous genes in deep subseafloor sedimentary metagenomes.</title>
        <authorList>
            <person name="Kawai M."/>
            <person name="Futagami T."/>
            <person name="Toyoda A."/>
            <person name="Takaki Y."/>
            <person name="Nishi S."/>
            <person name="Hori S."/>
            <person name="Arai W."/>
            <person name="Tsubouchi T."/>
            <person name="Morono Y."/>
            <person name="Uchiyama I."/>
            <person name="Ito T."/>
            <person name="Fujiyama A."/>
            <person name="Inagaki F."/>
            <person name="Takami H."/>
        </authorList>
    </citation>
    <scope>NUCLEOTIDE SEQUENCE</scope>
    <source>
        <strain evidence="2">Expedition CK06-06</strain>
    </source>
</reference>
<dbReference type="InterPro" id="IPR013783">
    <property type="entry name" value="Ig-like_fold"/>
</dbReference>
<feature type="domain" description="Exo-beta-D-glucosaminidase Ig-fold" evidence="1">
    <location>
        <begin position="62"/>
        <end position="168"/>
    </location>
</feature>
<dbReference type="AlphaFoldDB" id="X1JDR1"/>
<evidence type="ECO:0000313" key="2">
    <source>
        <dbReference type="EMBL" id="GAH92117.1"/>
    </source>
</evidence>
<protein>
    <recommendedName>
        <fullName evidence="1">Exo-beta-D-glucosaminidase Ig-fold domain-containing protein</fullName>
    </recommendedName>
</protein>
<accession>X1JDR1</accession>
<organism evidence="2">
    <name type="scientific">marine sediment metagenome</name>
    <dbReference type="NCBI Taxonomy" id="412755"/>
    <lineage>
        <taxon>unclassified sequences</taxon>
        <taxon>metagenomes</taxon>
        <taxon>ecological metagenomes</taxon>
    </lineage>
</organism>
<dbReference type="EMBL" id="BARV01001113">
    <property type="protein sequence ID" value="GAH92117.1"/>
    <property type="molecule type" value="Genomic_DNA"/>
</dbReference>
<dbReference type="InterPro" id="IPR041351">
    <property type="entry name" value="Ig_GlcNase"/>
</dbReference>
<feature type="non-terminal residue" evidence="2">
    <location>
        <position position="1"/>
    </location>
</feature>
<dbReference type="Gene3D" id="2.60.40.10">
    <property type="entry name" value="Immunoglobulins"/>
    <property type="match status" value="2"/>
</dbReference>